<gene>
    <name evidence="2" type="ORF">PV07_06801</name>
</gene>
<evidence type="ECO:0000313" key="2">
    <source>
        <dbReference type="EMBL" id="KIW27020.1"/>
    </source>
</evidence>
<feature type="transmembrane region" description="Helical" evidence="1">
    <location>
        <begin position="15"/>
        <end position="37"/>
    </location>
</feature>
<dbReference type="GeneID" id="27345995"/>
<keyword evidence="3" id="KW-1185">Reference proteome</keyword>
<evidence type="ECO:0000313" key="3">
    <source>
        <dbReference type="Proteomes" id="UP000054466"/>
    </source>
</evidence>
<dbReference type="EMBL" id="KN847043">
    <property type="protein sequence ID" value="KIW27020.1"/>
    <property type="molecule type" value="Genomic_DNA"/>
</dbReference>
<dbReference type="VEuPathDB" id="FungiDB:PV07_06801"/>
<name>A0A0D2C9A0_9EURO</name>
<dbReference type="OrthoDB" id="5399485at2759"/>
<reference evidence="2 3" key="1">
    <citation type="submission" date="2015-01" db="EMBL/GenBank/DDBJ databases">
        <title>The Genome Sequence of Cladophialophora immunda CBS83496.</title>
        <authorList>
            <consortium name="The Broad Institute Genomics Platform"/>
            <person name="Cuomo C."/>
            <person name="de Hoog S."/>
            <person name="Gorbushina A."/>
            <person name="Stielow B."/>
            <person name="Teixiera M."/>
            <person name="Abouelleil A."/>
            <person name="Chapman S.B."/>
            <person name="Priest M."/>
            <person name="Young S.K."/>
            <person name="Wortman J."/>
            <person name="Nusbaum C."/>
            <person name="Birren B."/>
        </authorList>
    </citation>
    <scope>NUCLEOTIDE SEQUENCE [LARGE SCALE GENOMIC DNA]</scope>
    <source>
        <strain evidence="2 3">CBS 83496</strain>
    </source>
</reference>
<feature type="transmembrane region" description="Helical" evidence="1">
    <location>
        <begin position="78"/>
        <end position="100"/>
    </location>
</feature>
<dbReference type="HOGENOM" id="CLU_542952_0_0_1"/>
<proteinExistence type="predicted"/>
<protein>
    <submittedName>
        <fullName evidence="2">Uncharacterized protein</fullName>
    </submittedName>
</protein>
<dbReference type="AlphaFoldDB" id="A0A0D2C9A0"/>
<accession>A0A0D2C9A0</accession>
<evidence type="ECO:0000256" key="1">
    <source>
        <dbReference type="SAM" id="Phobius"/>
    </source>
</evidence>
<organism evidence="2 3">
    <name type="scientific">Cladophialophora immunda</name>
    <dbReference type="NCBI Taxonomy" id="569365"/>
    <lineage>
        <taxon>Eukaryota</taxon>
        <taxon>Fungi</taxon>
        <taxon>Dikarya</taxon>
        <taxon>Ascomycota</taxon>
        <taxon>Pezizomycotina</taxon>
        <taxon>Eurotiomycetes</taxon>
        <taxon>Chaetothyriomycetidae</taxon>
        <taxon>Chaetothyriales</taxon>
        <taxon>Herpotrichiellaceae</taxon>
        <taxon>Cladophialophora</taxon>
    </lineage>
</organism>
<sequence>MARILLDYSGSDVRLFFRIFFVVAFILINLLGTKCLAARAKLRLVQRRTVPLPYMTSWLASFDSLYALHMVRTLPGGWLSLLMIFAYLLNLGSDFTSALIKSVPVHDRCQFGTGLVVSSANIELVPWNGAPYTVVSQAQTTSLLNGGLQGVYRKANRAVNFSADVTDLLGQWNCVRNSLELDYPWDVSFNDIVTSLQQHDLLYDTPYSVYATVGNVSHLVILDTSVGENVGAVFNVRFSIDTTAYGNETKHMQSYECTLNDTYGELQPVQERIHSLATLNNWAEVFQGSVYEGTGTPASPNSGGILEQVLNSMTMVAGGGNYLLDTSHSLDTQGCLTQRTHILWELIMLSGLTLLLLAFLLLFWLGMSIRLKILSGGINVEDARWIQENTPIGNFEWMAQAVRESQRPRPMEIETADLKGWYFGGSSDGGGGYWITNKVARSNIAEESISLQSNSAL</sequence>
<dbReference type="Proteomes" id="UP000054466">
    <property type="component" value="Unassembled WGS sequence"/>
</dbReference>
<keyword evidence="1" id="KW-1133">Transmembrane helix</keyword>
<keyword evidence="1" id="KW-0812">Transmembrane</keyword>
<feature type="transmembrane region" description="Helical" evidence="1">
    <location>
        <begin position="342"/>
        <end position="365"/>
    </location>
</feature>
<keyword evidence="1" id="KW-0472">Membrane</keyword>
<dbReference type="RefSeq" id="XP_016247236.1">
    <property type="nucleotide sequence ID" value="XM_016393817.1"/>
</dbReference>